<keyword evidence="4" id="KW-0456">Lyase</keyword>
<dbReference type="PRINTS" id="PR01181">
    <property type="entry name" value="DAPDCRBXLASE"/>
</dbReference>
<dbReference type="InterPro" id="IPR029066">
    <property type="entry name" value="PLP-binding_barrel"/>
</dbReference>
<dbReference type="SUPFAM" id="SSF50621">
    <property type="entry name" value="Alanine racemase C-terminal domain-like"/>
    <property type="match status" value="1"/>
</dbReference>
<comment type="cofactor">
    <cofactor evidence="1">
        <name>pyridoxal 5'-phosphate</name>
        <dbReference type="ChEBI" id="CHEBI:597326"/>
    </cofactor>
</comment>
<evidence type="ECO:0008006" key="8">
    <source>
        <dbReference type="Google" id="ProtNLM"/>
    </source>
</evidence>
<proteinExistence type="inferred from homology"/>
<dbReference type="Gene3D" id="2.40.37.10">
    <property type="entry name" value="Lyase, Ornithine Decarboxylase, Chain A, domain 1"/>
    <property type="match status" value="1"/>
</dbReference>
<reference evidence="7" key="1">
    <citation type="submission" date="2018-05" db="EMBL/GenBank/DDBJ databases">
        <authorList>
            <person name="Lanie J.A."/>
            <person name="Ng W.-L."/>
            <person name="Kazmierczak K.M."/>
            <person name="Andrzejewski T.M."/>
            <person name="Davidsen T.M."/>
            <person name="Wayne K.J."/>
            <person name="Tettelin H."/>
            <person name="Glass J.I."/>
            <person name="Rusch D."/>
            <person name="Podicherti R."/>
            <person name="Tsui H.-C.T."/>
            <person name="Winkler M.E."/>
        </authorList>
    </citation>
    <scope>NUCLEOTIDE SEQUENCE</scope>
</reference>
<dbReference type="PANTHER" id="PTHR43727">
    <property type="entry name" value="DIAMINOPIMELATE DECARBOXYLASE"/>
    <property type="match status" value="1"/>
</dbReference>
<dbReference type="Gene3D" id="3.20.20.10">
    <property type="entry name" value="Alanine racemase"/>
    <property type="match status" value="1"/>
</dbReference>
<dbReference type="AlphaFoldDB" id="A0A381XKP9"/>
<organism evidence="7">
    <name type="scientific">marine metagenome</name>
    <dbReference type="NCBI Taxonomy" id="408172"/>
    <lineage>
        <taxon>unclassified sequences</taxon>
        <taxon>metagenomes</taxon>
        <taxon>ecological metagenomes</taxon>
    </lineage>
</organism>
<dbReference type="GO" id="GO:0008836">
    <property type="term" value="F:diaminopimelate decarboxylase activity"/>
    <property type="evidence" value="ECO:0007669"/>
    <property type="project" value="InterPro"/>
</dbReference>
<dbReference type="Pfam" id="PF02784">
    <property type="entry name" value="Orn_Arg_deC_N"/>
    <property type="match status" value="1"/>
</dbReference>
<dbReference type="HAMAP" id="MF_02120">
    <property type="entry name" value="LysA"/>
    <property type="match status" value="1"/>
</dbReference>
<evidence type="ECO:0000259" key="6">
    <source>
        <dbReference type="Pfam" id="PF02784"/>
    </source>
</evidence>
<feature type="domain" description="Orn/DAP/Arg decarboxylase 2 C-terminal" evidence="5">
    <location>
        <begin position="30"/>
        <end position="368"/>
    </location>
</feature>
<dbReference type="Pfam" id="PF00278">
    <property type="entry name" value="Orn_DAP_Arg_deC"/>
    <property type="match status" value="1"/>
</dbReference>
<dbReference type="CDD" id="cd06828">
    <property type="entry name" value="PLPDE_III_DapDC"/>
    <property type="match status" value="1"/>
</dbReference>
<evidence type="ECO:0000256" key="2">
    <source>
        <dbReference type="ARBA" id="ARBA00022793"/>
    </source>
</evidence>
<dbReference type="InterPro" id="IPR022644">
    <property type="entry name" value="De-COase2_N"/>
</dbReference>
<dbReference type="NCBIfam" id="TIGR01048">
    <property type="entry name" value="lysA"/>
    <property type="match status" value="1"/>
</dbReference>
<keyword evidence="2" id="KW-0210">Decarboxylase</keyword>
<keyword evidence="3" id="KW-0663">Pyridoxal phosphate</keyword>
<evidence type="ECO:0000313" key="7">
    <source>
        <dbReference type="EMBL" id="SVA65082.1"/>
    </source>
</evidence>
<evidence type="ECO:0000256" key="4">
    <source>
        <dbReference type="ARBA" id="ARBA00023239"/>
    </source>
</evidence>
<evidence type="ECO:0000256" key="3">
    <source>
        <dbReference type="ARBA" id="ARBA00022898"/>
    </source>
</evidence>
<dbReference type="EMBL" id="UINC01015462">
    <property type="protein sequence ID" value="SVA65082.1"/>
    <property type="molecule type" value="Genomic_DNA"/>
</dbReference>
<dbReference type="SUPFAM" id="SSF51419">
    <property type="entry name" value="PLP-binding barrel"/>
    <property type="match status" value="1"/>
</dbReference>
<dbReference type="PANTHER" id="PTHR43727:SF2">
    <property type="entry name" value="GROUP IV DECARBOXYLASE"/>
    <property type="match status" value="1"/>
</dbReference>
<sequence>MNFIRLRKNNLCVENIPAHILAKKYETPFYCYSLSQLKNNFYSFSNAFRTTKPLICFSIKSNANITLLKELKKIGSGADVVSAGELLKATKAGINVKKIVFSGVGKTENEIKLAIKKRVLLINMESESEANLINKISKKMSRTTSVGIRLNPNITGKTHKKISTGGRHNKFGLGYNDCINLCEKISNFRNLKLDGLSVHIGSQITNIKPFKQVLAMLNKIIVKTKINFKFIDLGGGMGISYSNKEKKLDLNQYAKLVNKFVKNNKTQIIFEPGRFIAGNTSVLISKVIYIKKSNNKNFIILDAGMNDLMRPALYDAHHKIIPLKKNNKRITGNIEFVGPICESSDKFLNQKGFSKIKEGDYVAITDVGAYGMSLTSNYNTRPIIAEILVSGSKHKLIKKRQSLENLVNN</sequence>
<gene>
    <name evidence="7" type="ORF">METZ01_LOCUS117936</name>
</gene>
<name>A0A381XKP9_9ZZZZ</name>
<dbReference type="InterPro" id="IPR002986">
    <property type="entry name" value="DAP_deCOOHase_LysA"/>
</dbReference>
<feature type="domain" description="Orn/DAP/Arg decarboxylase 2 N-terminal" evidence="6">
    <location>
        <begin position="35"/>
        <end position="277"/>
    </location>
</feature>
<dbReference type="GO" id="GO:0009089">
    <property type="term" value="P:lysine biosynthetic process via diaminopimelate"/>
    <property type="evidence" value="ECO:0007669"/>
    <property type="project" value="InterPro"/>
</dbReference>
<dbReference type="PRINTS" id="PR01179">
    <property type="entry name" value="ODADCRBXLASE"/>
</dbReference>
<evidence type="ECO:0000259" key="5">
    <source>
        <dbReference type="Pfam" id="PF00278"/>
    </source>
</evidence>
<protein>
    <recommendedName>
        <fullName evidence="8">Diaminopimelate decarboxylase</fullName>
    </recommendedName>
</protein>
<dbReference type="InterPro" id="IPR009006">
    <property type="entry name" value="Ala_racemase/Decarboxylase_C"/>
</dbReference>
<dbReference type="FunFam" id="3.20.20.10:FF:000003">
    <property type="entry name" value="Diaminopimelate decarboxylase"/>
    <property type="match status" value="1"/>
</dbReference>
<accession>A0A381XKP9</accession>
<evidence type="ECO:0000256" key="1">
    <source>
        <dbReference type="ARBA" id="ARBA00001933"/>
    </source>
</evidence>
<dbReference type="InterPro" id="IPR022643">
    <property type="entry name" value="De-COase2_C"/>
</dbReference>
<dbReference type="InterPro" id="IPR000183">
    <property type="entry name" value="Orn/DAP/Arg_de-COase"/>
</dbReference>